<feature type="non-terminal residue" evidence="2">
    <location>
        <position position="1"/>
    </location>
</feature>
<sequence length="87" mass="10233">KNQHGATETDNDDVNDEPIKFSSSKAASMRINEYRQPSEYEEPWYQIYSIVFSLAAFLIYFCILREENDIDSILYTNLEDTLKKVEK</sequence>
<dbReference type="AlphaFoldDB" id="E2ABX7"/>
<name>E2ABX7_CAMFO</name>
<evidence type="ECO:0000256" key="1">
    <source>
        <dbReference type="SAM" id="Phobius"/>
    </source>
</evidence>
<reference evidence="2 3" key="1">
    <citation type="journal article" date="2010" name="Science">
        <title>Genomic comparison of the ants Camponotus floridanus and Harpegnathos saltator.</title>
        <authorList>
            <person name="Bonasio R."/>
            <person name="Zhang G."/>
            <person name="Ye C."/>
            <person name="Mutti N.S."/>
            <person name="Fang X."/>
            <person name="Qin N."/>
            <person name="Donahue G."/>
            <person name="Yang P."/>
            <person name="Li Q."/>
            <person name="Li C."/>
            <person name="Zhang P."/>
            <person name="Huang Z."/>
            <person name="Berger S.L."/>
            <person name="Reinberg D."/>
            <person name="Wang J."/>
            <person name="Liebig J."/>
        </authorList>
    </citation>
    <scope>NUCLEOTIDE SEQUENCE [LARGE SCALE GENOMIC DNA]</scope>
    <source>
        <strain evidence="3">C129</strain>
    </source>
</reference>
<proteinExistence type="predicted"/>
<dbReference type="EMBL" id="GL438386">
    <property type="protein sequence ID" value="EFN69072.1"/>
    <property type="molecule type" value="Genomic_DNA"/>
</dbReference>
<accession>E2ABX7</accession>
<gene>
    <name evidence="2" type="ORF">EAG_02835</name>
</gene>
<keyword evidence="1" id="KW-0472">Membrane</keyword>
<evidence type="ECO:0000313" key="3">
    <source>
        <dbReference type="Proteomes" id="UP000000311"/>
    </source>
</evidence>
<keyword evidence="1" id="KW-1133">Transmembrane helix</keyword>
<feature type="transmembrane region" description="Helical" evidence="1">
    <location>
        <begin position="44"/>
        <end position="64"/>
    </location>
</feature>
<dbReference type="PANTHER" id="PTHR35268:SF1">
    <property type="entry name" value="UBIQUINOL-CYTOCHROME-C REDUCTASE COMPLEX ASSEMBLY FACTOR 4"/>
    <property type="match status" value="1"/>
</dbReference>
<dbReference type="InterPro" id="IPR029160">
    <property type="entry name" value="UQCC4"/>
</dbReference>
<keyword evidence="3" id="KW-1185">Reference proteome</keyword>
<evidence type="ECO:0000313" key="2">
    <source>
        <dbReference type="EMBL" id="EFN69072.1"/>
    </source>
</evidence>
<dbReference type="OMA" id="AASMRIN"/>
<dbReference type="Pfam" id="PF15013">
    <property type="entry name" value="CCSMST1"/>
    <property type="match status" value="1"/>
</dbReference>
<dbReference type="InParanoid" id="E2ABX7"/>
<dbReference type="PANTHER" id="PTHR35268">
    <property type="entry name" value="PROTEIN CCSMST1"/>
    <property type="match status" value="1"/>
</dbReference>
<protein>
    <submittedName>
        <fullName evidence="2">Uncharacterized protein</fullName>
    </submittedName>
</protein>
<dbReference type="OrthoDB" id="5783753at2759"/>
<organism evidence="3">
    <name type="scientific">Camponotus floridanus</name>
    <name type="common">Florida carpenter ant</name>
    <dbReference type="NCBI Taxonomy" id="104421"/>
    <lineage>
        <taxon>Eukaryota</taxon>
        <taxon>Metazoa</taxon>
        <taxon>Ecdysozoa</taxon>
        <taxon>Arthropoda</taxon>
        <taxon>Hexapoda</taxon>
        <taxon>Insecta</taxon>
        <taxon>Pterygota</taxon>
        <taxon>Neoptera</taxon>
        <taxon>Endopterygota</taxon>
        <taxon>Hymenoptera</taxon>
        <taxon>Apocrita</taxon>
        <taxon>Aculeata</taxon>
        <taxon>Formicoidea</taxon>
        <taxon>Formicidae</taxon>
        <taxon>Formicinae</taxon>
        <taxon>Camponotus</taxon>
    </lineage>
</organism>
<keyword evidence="1" id="KW-0812">Transmembrane</keyword>
<dbReference type="Proteomes" id="UP000000311">
    <property type="component" value="Unassembled WGS sequence"/>
</dbReference>
<feature type="non-terminal residue" evidence="2">
    <location>
        <position position="87"/>
    </location>
</feature>